<dbReference type="GO" id="GO:0000428">
    <property type="term" value="C:DNA-directed RNA polymerase complex"/>
    <property type="evidence" value="ECO:0007669"/>
    <property type="project" value="UniProtKB-KW"/>
</dbReference>
<dbReference type="Proteomes" id="UP000321857">
    <property type="component" value="Chromosome"/>
</dbReference>
<dbReference type="PROSITE" id="PS00717">
    <property type="entry name" value="SIGMA54_1"/>
    <property type="match status" value="1"/>
</dbReference>
<dbReference type="PIRSF" id="PIRSF000774">
    <property type="entry name" value="RpoN"/>
    <property type="match status" value="1"/>
</dbReference>
<dbReference type="PROSITE" id="PS50044">
    <property type="entry name" value="SIGMA54_3"/>
    <property type="match status" value="1"/>
</dbReference>
<dbReference type="Pfam" id="PF04963">
    <property type="entry name" value="Sigma54_CBD"/>
    <property type="match status" value="1"/>
</dbReference>
<comment type="function">
    <text evidence="9">Sigma factors are initiation factors that promote the attachment of RNA polymerase to specific initiation sites and are then released.</text>
</comment>
<accession>A0A516IRT0</accession>
<evidence type="ECO:0000256" key="10">
    <source>
        <dbReference type="SAM" id="MobiDB-lite"/>
    </source>
</evidence>
<dbReference type="NCBIfam" id="NF004596">
    <property type="entry name" value="PRK05932.1-3"/>
    <property type="match status" value="1"/>
</dbReference>
<feature type="region of interest" description="Disordered" evidence="10">
    <location>
        <begin position="68"/>
        <end position="89"/>
    </location>
</feature>
<dbReference type="GO" id="GO:0001216">
    <property type="term" value="F:DNA-binding transcription activator activity"/>
    <property type="evidence" value="ECO:0007669"/>
    <property type="project" value="InterPro"/>
</dbReference>
<dbReference type="GO" id="GO:0016779">
    <property type="term" value="F:nucleotidyltransferase activity"/>
    <property type="evidence" value="ECO:0007669"/>
    <property type="project" value="UniProtKB-KW"/>
</dbReference>
<feature type="domain" description="RNA polymerase sigma factor 54 core-binding" evidence="12">
    <location>
        <begin position="129"/>
        <end position="307"/>
    </location>
</feature>
<organism evidence="13 14">
    <name type="scientific">Sphingomonas xanthus</name>
    <dbReference type="NCBI Taxonomy" id="2594473"/>
    <lineage>
        <taxon>Bacteria</taxon>
        <taxon>Pseudomonadati</taxon>
        <taxon>Pseudomonadota</taxon>
        <taxon>Alphaproteobacteria</taxon>
        <taxon>Sphingomonadales</taxon>
        <taxon>Sphingomonadaceae</taxon>
        <taxon>Sphingomonas</taxon>
    </lineage>
</organism>
<dbReference type="EMBL" id="CP041659">
    <property type="protein sequence ID" value="QDP19613.1"/>
    <property type="molecule type" value="Genomic_DNA"/>
</dbReference>
<dbReference type="InterPro" id="IPR007046">
    <property type="entry name" value="RNA_pol_sigma_54_core-bd"/>
</dbReference>
<keyword evidence="2 9" id="KW-0240">DNA-directed RNA polymerase</keyword>
<dbReference type="InterPro" id="IPR000394">
    <property type="entry name" value="RNA_pol_sigma_54"/>
</dbReference>
<reference evidence="13 14" key="1">
    <citation type="submission" date="2019-07" db="EMBL/GenBank/DDBJ databases">
        <title>Sphingomonas AE3 Genome sequencing and assembly.</title>
        <authorList>
            <person name="Kim H."/>
        </authorList>
    </citation>
    <scope>NUCLEOTIDE SEQUENCE [LARGE SCALE GENOMIC DNA]</scope>
    <source>
        <strain evidence="13 14">AE3</strain>
    </source>
</reference>
<comment type="similarity">
    <text evidence="1 9">Belongs to the sigma-54 factor family.</text>
</comment>
<evidence type="ECO:0000256" key="6">
    <source>
        <dbReference type="ARBA" id="ARBA00023082"/>
    </source>
</evidence>
<sequence>MGLGPRLDLRVSQQLVMTQQLQQAIKLLALSNLELDAVIAEEIAKNPLLEARPGEGGEGAVLVREDREFGDEAADPTGSDELIGKLGGAEDSPIDMDWREAALESDSFADVGGGGGPDEAFDFDRLEGGDEGLAEHLLSQVYGIGGTQARLADAIVRELEETGYLGTQLSLIAEECDASLPEAEEALALVQSLDPPGIAARNLEECLALQAKAVDRYDPAMARLIANLDLLAKGRMADLRRICGVDEDDLSDMVRELRSYDPKPGCRFVIREPEAITPDLFIRRGRDGWVIELNNAALPRVLVNRRYHAELKAGAQDKASKAWLTDCLASANWLVKALDQRARTIVKVATEIVKQQRGFFEDGVGSLRPLTLAKVAEAIEMHESTVSRVTTNKYLSCEQGLFELKFFFGSGVASDDGEGAAAQAVKAAIKSIVDEEREVLSDDGIVALLKEQGIDIARRTVVKYREAMGIGSSIQRRRQRKMAAG</sequence>
<keyword evidence="4 9" id="KW-0548">Nucleotidyltransferase</keyword>
<proteinExistence type="inferred from homology"/>
<evidence type="ECO:0000256" key="4">
    <source>
        <dbReference type="ARBA" id="ARBA00022695"/>
    </source>
</evidence>
<dbReference type="RefSeq" id="WP_147494065.1">
    <property type="nucleotide sequence ID" value="NZ_CP041659.1"/>
</dbReference>
<name>A0A516IRT0_9SPHN</name>
<dbReference type="InterPro" id="IPR007634">
    <property type="entry name" value="RNA_pol_sigma_54_DNA-bd"/>
</dbReference>
<evidence type="ECO:0000256" key="1">
    <source>
        <dbReference type="ARBA" id="ARBA00008798"/>
    </source>
</evidence>
<keyword evidence="6 9" id="KW-0731">Sigma factor</keyword>
<dbReference type="PANTHER" id="PTHR32248:SF4">
    <property type="entry name" value="RNA POLYMERASE SIGMA-54 FACTOR"/>
    <property type="match status" value="1"/>
</dbReference>
<keyword evidence="7 9" id="KW-0238">DNA-binding</keyword>
<dbReference type="AlphaFoldDB" id="A0A516IRT0"/>
<dbReference type="OrthoDB" id="9814402at2"/>
<dbReference type="Gene3D" id="1.10.10.60">
    <property type="entry name" value="Homeodomain-like"/>
    <property type="match status" value="1"/>
</dbReference>
<feature type="domain" description="RNA polymerase sigma factor 54 DNA-binding" evidence="11">
    <location>
        <begin position="322"/>
        <end position="478"/>
    </location>
</feature>
<evidence type="ECO:0000256" key="9">
    <source>
        <dbReference type="PIRNR" id="PIRNR000774"/>
    </source>
</evidence>
<evidence type="ECO:0000313" key="14">
    <source>
        <dbReference type="Proteomes" id="UP000321857"/>
    </source>
</evidence>
<keyword evidence="5 9" id="KW-0805">Transcription regulation</keyword>
<evidence type="ECO:0000259" key="11">
    <source>
        <dbReference type="Pfam" id="PF04552"/>
    </source>
</evidence>
<evidence type="ECO:0000256" key="3">
    <source>
        <dbReference type="ARBA" id="ARBA00022679"/>
    </source>
</evidence>
<keyword evidence="8 9" id="KW-0804">Transcription</keyword>
<dbReference type="Pfam" id="PF04552">
    <property type="entry name" value="Sigma54_DBD"/>
    <property type="match status" value="1"/>
</dbReference>
<keyword evidence="14" id="KW-1185">Reference proteome</keyword>
<dbReference type="NCBIfam" id="NF009118">
    <property type="entry name" value="PRK12469.1"/>
    <property type="match status" value="1"/>
</dbReference>
<gene>
    <name evidence="13" type="primary">rpoN</name>
    <name evidence="13" type="ORF">FMM02_06335</name>
</gene>
<keyword evidence="3 9" id="KW-0808">Transferase</keyword>
<dbReference type="Pfam" id="PF00309">
    <property type="entry name" value="Sigma54_AID"/>
    <property type="match status" value="1"/>
</dbReference>
<dbReference type="GO" id="GO:0003677">
    <property type="term" value="F:DNA binding"/>
    <property type="evidence" value="ECO:0007669"/>
    <property type="project" value="UniProtKB-KW"/>
</dbReference>
<evidence type="ECO:0000259" key="12">
    <source>
        <dbReference type="Pfam" id="PF04963"/>
    </source>
</evidence>
<evidence type="ECO:0000256" key="5">
    <source>
        <dbReference type="ARBA" id="ARBA00023015"/>
    </source>
</evidence>
<dbReference type="GO" id="GO:0016987">
    <property type="term" value="F:sigma factor activity"/>
    <property type="evidence" value="ECO:0007669"/>
    <property type="project" value="UniProtKB-KW"/>
</dbReference>
<dbReference type="GO" id="GO:0006352">
    <property type="term" value="P:DNA-templated transcription initiation"/>
    <property type="evidence" value="ECO:0007669"/>
    <property type="project" value="InterPro"/>
</dbReference>
<evidence type="ECO:0000256" key="7">
    <source>
        <dbReference type="ARBA" id="ARBA00023125"/>
    </source>
</evidence>
<protein>
    <recommendedName>
        <fullName evidence="9">RNA polymerase sigma-54 factor</fullName>
    </recommendedName>
</protein>
<dbReference type="PRINTS" id="PR00045">
    <property type="entry name" value="SIGMA54FCT"/>
</dbReference>
<dbReference type="NCBIfam" id="TIGR02395">
    <property type="entry name" value="rpoN_sigma"/>
    <property type="match status" value="1"/>
</dbReference>
<evidence type="ECO:0000256" key="2">
    <source>
        <dbReference type="ARBA" id="ARBA00022478"/>
    </source>
</evidence>
<evidence type="ECO:0000313" key="13">
    <source>
        <dbReference type="EMBL" id="QDP19613.1"/>
    </source>
</evidence>
<dbReference type="PANTHER" id="PTHR32248">
    <property type="entry name" value="RNA POLYMERASE SIGMA-54 FACTOR"/>
    <property type="match status" value="1"/>
</dbReference>
<dbReference type="InterPro" id="IPR038709">
    <property type="entry name" value="RpoN_core-bd_sf"/>
</dbReference>
<dbReference type="Gene3D" id="1.10.10.1330">
    <property type="entry name" value="RNA polymerase sigma-54 factor, core-binding domain"/>
    <property type="match status" value="1"/>
</dbReference>
<evidence type="ECO:0000256" key="8">
    <source>
        <dbReference type="ARBA" id="ARBA00023163"/>
    </source>
</evidence>
<dbReference type="KEGG" id="sxa:FMM02_06335"/>